<organism evidence="2 3">
    <name type="scientific">Vibrio cholerae</name>
    <dbReference type="NCBI Taxonomy" id="666"/>
    <lineage>
        <taxon>Bacteria</taxon>
        <taxon>Pseudomonadati</taxon>
        <taxon>Pseudomonadota</taxon>
        <taxon>Gammaproteobacteria</taxon>
        <taxon>Vibrionales</taxon>
        <taxon>Vibrionaceae</taxon>
        <taxon>Vibrio</taxon>
    </lineage>
</organism>
<protein>
    <submittedName>
        <fullName evidence="2">Uncharacterized protein</fullName>
    </submittedName>
</protein>
<sequence>MAHQATKSDSAAQNSARVPPAGVARRKVAQVNDLGSRQFLLAERHQPLAVSAQRSI</sequence>
<evidence type="ECO:0000313" key="2">
    <source>
        <dbReference type="EMBL" id="CSC82048.1"/>
    </source>
</evidence>
<feature type="region of interest" description="Disordered" evidence="1">
    <location>
        <begin position="1"/>
        <end position="24"/>
    </location>
</feature>
<proteinExistence type="predicted"/>
<dbReference type="Proteomes" id="UP000041770">
    <property type="component" value="Unassembled WGS sequence"/>
</dbReference>
<evidence type="ECO:0000256" key="1">
    <source>
        <dbReference type="SAM" id="MobiDB-lite"/>
    </source>
</evidence>
<gene>
    <name evidence="2" type="ORF">ERS013200_02356</name>
</gene>
<name>A0A655VFC5_VIBCL</name>
<accession>A0A655VFC5</accession>
<feature type="compositionally biased region" description="Polar residues" evidence="1">
    <location>
        <begin position="1"/>
        <end position="16"/>
    </location>
</feature>
<dbReference type="EMBL" id="CWQY01000015">
    <property type="protein sequence ID" value="CSC82048.1"/>
    <property type="molecule type" value="Genomic_DNA"/>
</dbReference>
<reference evidence="2 3" key="1">
    <citation type="submission" date="2015-07" db="EMBL/GenBank/DDBJ databases">
        <authorList>
            <consortium name="Pathogen Informatics"/>
        </authorList>
    </citation>
    <scope>NUCLEOTIDE SEQUENCE [LARGE SCALE GENOMIC DNA]</scope>
    <source>
        <strain evidence="2 3">A316</strain>
    </source>
</reference>
<dbReference type="AlphaFoldDB" id="A0A655VFC5"/>
<evidence type="ECO:0000313" key="3">
    <source>
        <dbReference type="Proteomes" id="UP000041770"/>
    </source>
</evidence>